<protein>
    <submittedName>
        <fullName evidence="1">Uncharacterized protein</fullName>
    </submittedName>
</protein>
<proteinExistence type="predicted"/>
<evidence type="ECO:0000313" key="1">
    <source>
        <dbReference type="EMBL" id="MDN5211194.1"/>
    </source>
</evidence>
<dbReference type="Proteomes" id="UP001172083">
    <property type="component" value="Unassembled WGS sequence"/>
</dbReference>
<keyword evidence="2" id="KW-1185">Reference proteome</keyword>
<name>A0ABT8L0E2_9BACT</name>
<sequence>MSLFKTTILPTDSKKDAIDMLSELIFDEPLVLLVVLGRSDAAQRLVQRADKMTGAMDEPRWVIWARRPNQIEEVVALLQNNMQLVANFQNALAFSLSFSDTVRDLILTTDPEPDMSRILESFIKAESDIV</sequence>
<dbReference type="EMBL" id="JAUJEB010000001">
    <property type="protein sequence ID" value="MDN5211194.1"/>
    <property type="molecule type" value="Genomic_DNA"/>
</dbReference>
<comment type="caution">
    <text evidence="1">The sequence shown here is derived from an EMBL/GenBank/DDBJ whole genome shotgun (WGS) entry which is preliminary data.</text>
</comment>
<evidence type="ECO:0000313" key="2">
    <source>
        <dbReference type="Proteomes" id="UP001172083"/>
    </source>
</evidence>
<dbReference type="RefSeq" id="WP_346756529.1">
    <property type="nucleotide sequence ID" value="NZ_JAUJEB010000001.1"/>
</dbReference>
<gene>
    <name evidence="1" type="ORF">QQ020_04005</name>
</gene>
<accession>A0ABT8L0E2</accession>
<organism evidence="1 2">
    <name type="scientific">Agaribacillus aureus</name>
    <dbReference type="NCBI Taxonomy" id="3051825"/>
    <lineage>
        <taxon>Bacteria</taxon>
        <taxon>Pseudomonadati</taxon>
        <taxon>Bacteroidota</taxon>
        <taxon>Cytophagia</taxon>
        <taxon>Cytophagales</taxon>
        <taxon>Splendidivirgaceae</taxon>
        <taxon>Agaribacillus</taxon>
    </lineage>
</organism>
<reference evidence="1" key="1">
    <citation type="submission" date="2023-06" db="EMBL/GenBank/DDBJ databases">
        <title>Genomic of Agaribacillus aureum.</title>
        <authorList>
            <person name="Wang G."/>
        </authorList>
    </citation>
    <scope>NUCLEOTIDE SEQUENCE</scope>
    <source>
        <strain evidence="1">BMA12</strain>
    </source>
</reference>